<evidence type="ECO:0000256" key="1">
    <source>
        <dbReference type="SAM" id="MobiDB-lite"/>
    </source>
</evidence>
<reference evidence="2 3" key="1">
    <citation type="submission" date="2018-12" db="EMBL/GenBank/DDBJ databases">
        <authorList>
            <consortium name="Pathogen Informatics"/>
        </authorList>
    </citation>
    <scope>NUCLEOTIDE SEQUENCE [LARGE SCALE GENOMIC DNA]</scope>
    <source>
        <strain evidence="2 3">NCTC9695</strain>
    </source>
</reference>
<accession>A0A447TEG0</accession>
<evidence type="ECO:0000313" key="3">
    <source>
        <dbReference type="Proteomes" id="UP000275777"/>
    </source>
</evidence>
<sequence length="109" mass="11544">MIGHIAGKLNEAESAYAGLFDALLTLSPVRSEPLQAPPIRDMDEMLETFGPGADGVEPLLKPTMPAIARSISIRAARAPETLTLLPGAGEGRRAALTPRHRETKHGLPA</sequence>
<dbReference type="Proteomes" id="UP000275777">
    <property type="component" value="Chromosome"/>
</dbReference>
<organism evidence="2 3">
    <name type="scientific">Chromobacterium violaceum</name>
    <dbReference type="NCBI Taxonomy" id="536"/>
    <lineage>
        <taxon>Bacteria</taxon>
        <taxon>Pseudomonadati</taxon>
        <taxon>Pseudomonadota</taxon>
        <taxon>Betaproteobacteria</taxon>
        <taxon>Neisseriales</taxon>
        <taxon>Chromobacteriaceae</taxon>
        <taxon>Chromobacterium</taxon>
    </lineage>
</organism>
<evidence type="ECO:0000313" key="2">
    <source>
        <dbReference type="EMBL" id="VEB43231.1"/>
    </source>
</evidence>
<name>A0A447TEG0_CHRVL</name>
<dbReference type="EMBL" id="LR134182">
    <property type="protein sequence ID" value="VEB43231.1"/>
    <property type="molecule type" value="Genomic_DNA"/>
</dbReference>
<gene>
    <name evidence="2" type="ORF">NCTC9695_03685</name>
</gene>
<proteinExistence type="predicted"/>
<feature type="region of interest" description="Disordered" evidence="1">
    <location>
        <begin position="87"/>
        <end position="109"/>
    </location>
</feature>
<dbReference type="AlphaFoldDB" id="A0A447TEG0"/>
<protein>
    <submittedName>
        <fullName evidence="2">Uncharacterized protein</fullName>
    </submittedName>
</protein>